<feature type="domain" description="Major facilitator superfamily (MFS) profile" evidence="6">
    <location>
        <begin position="20"/>
        <end position="503"/>
    </location>
</feature>
<evidence type="ECO:0000256" key="5">
    <source>
        <dbReference type="SAM" id="Phobius"/>
    </source>
</evidence>
<dbReference type="InterPro" id="IPR011701">
    <property type="entry name" value="MFS"/>
</dbReference>
<dbReference type="InterPro" id="IPR020846">
    <property type="entry name" value="MFS_dom"/>
</dbReference>
<dbReference type="SUPFAM" id="SSF103473">
    <property type="entry name" value="MFS general substrate transporter"/>
    <property type="match status" value="1"/>
</dbReference>
<feature type="transmembrane region" description="Helical" evidence="5">
    <location>
        <begin position="129"/>
        <end position="146"/>
    </location>
</feature>
<evidence type="ECO:0000256" key="2">
    <source>
        <dbReference type="ARBA" id="ARBA00022692"/>
    </source>
</evidence>
<feature type="transmembrane region" description="Helical" evidence="5">
    <location>
        <begin position="210"/>
        <end position="234"/>
    </location>
</feature>
<dbReference type="Proteomes" id="UP000694568">
    <property type="component" value="Unplaced"/>
</dbReference>
<feature type="transmembrane region" description="Helical" evidence="5">
    <location>
        <begin position="417"/>
        <end position="438"/>
    </location>
</feature>
<sequence length="556" mass="61436">MNFDQILSAVGGFGKYQKILYIWICLPQILLAFHMMVSIFTGSTPPHHCRESSISVAGNQSHFLGTLSLNFSLSDSSCFSSDDLLESNRTERVPCRQGWVYSKETFQSTTVTEWDLVCNKAGLNSLSSSIYMFGLLVGSVLFGAMADRYGRRFILLLSIALQTGFGVAVAFAPNFSVYVILRFLVGTTVSGVIINAFVLGTEWTCTKRRMLAGIFTDYAFGLGYMLLAGIAYLIRDWRKLQLAISAPGFLPKSMFPNADVNLAKSKLRRLIPLCVYLLDLLGIREMQNITTPALSFECFLFSCVQVEKCQILDGGKRSYSAMDLVRTPQMRKRTIILFYIWFVNVLVYYGLSLGVSKLGTNLYLTQFVFGLIEIPARSLVLLVLPFSRRLSQSGFLAVGGLACLLMLAVPADHPNVLTGLAMVGKFGITASFAVVYVYTAEIFPTVLRQTGIGVSCMFARIGGVLAPIINMLHDHSLTTPLVIFGISPLLGAVLSLALPETADRPLPDTVEDAENWDMRYYNVTFFTLVTVHLMCPCCSASMTLNRISSRCHVVHM</sequence>
<dbReference type="InterPro" id="IPR036259">
    <property type="entry name" value="MFS_trans_sf"/>
</dbReference>
<reference evidence="7" key="1">
    <citation type="submission" date="2025-08" db="UniProtKB">
        <authorList>
            <consortium name="Ensembl"/>
        </authorList>
    </citation>
    <scope>IDENTIFICATION</scope>
</reference>
<evidence type="ECO:0000256" key="3">
    <source>
        <dbReference type="ARBA" id="ARBA00022989"/>
    </source>
</evidence>
<evidence type="ECO:0000256" key="1">
    <source>
        <dbReference type="ARBA" id="ARBA00004141"/>
    </source>
</evidence>
<feature type="transmembrane region" description="Helical" evidence="5">
    <location>
        <begin position="520"/>
        <end position="542"/>
    </location>
</feature>
<keyword evidence="4 5" id="KW-0472">Membrane</keyword>
<dbReference type="Pfam" id="PF07690">
    <property type="entry name" value="MFS_1"/>
    <property type="match status" value="1"/>
</dbReference>
<accession>A0A8D0A9B0</accession>
<evidence type="ECO:0000256" key="4">
    <source>
        <dbReference type="ARBA" id="ARBA00023136"/>
    </source>
</evidence>
<feature type="transmembrane region" description="Helical" evidence="5">
    <location>
        <begin position="334"/>
        <end position="351"/>
    </location>
</feature>
<proteinExistence type="predicted"/>
<evidence type="ECO:0000313" key="8">
    <source>
        <dbReference type="Proteomes" id="UP000694568"/>
    </source>
</evidence>
<keyword evidence="3 5" id="KW-1133">Transmembrane helix</keyword>
<dbReference type="GO" id="GO:0016020">
    <property type="term" value="C:membrane"/>
    <property type="evidence" value="ECO:0007669"/>
    <property type="project" value="UniProtKB-SubCell"/>
</dbReference>
<reference evidence="7" key="2">
    <citation type="submission" date="2025-09" db="UniProtKB">
        <authorList>
            <consortium name="Ensembl"/>
        </authorList>
    </citation>
    <scope>IDENTIFICATION</scope>
</reference>
<dbReference type="Gene3D" id="1.20.1250.20">
    <property type="entry name" value="MFS general substrate transporter like domains"/>
    <property type="match status" value="2"/>
</dbReference>
<feature type="transmembrane region" description="Helical" evidence="5">
    <location>
        <begin position="393"/>
        <end position="411"/>
    </location>
</feature>
<name>A0A8D0A9B0_SANLU</name>
<feature type="transmembrane region" description="Helical" evidence="5">
    <location>
        <begin position="450"/>
        <end position="469"/>
    </location>
</feature>
<evidence type="ECO:0000313" key="7">
    <source>
        <dbReference type="Ensembl" id="ENSSLUP00000051835.1"/>
    </source>
</evidence>
<protein>
    <submittedName>
        <fullName evidence="7">Si:dkey-166k12.1</fullName>
    </submittedName>
</protein>
<feature type="transmembrane region" description="Helical" evidence="5">
    <location>
        <begin position="179"/>
        <end position="198"/>
    </location>
</feature>
<evidence type="ECO:0000259" key="6">
    <source>
        <dbReference type="PROSITE" id="PS50850"/>
    </source>
</evidence>
<keyword evidence="8" id="KW-1185">Reference proteome</keyword>
<organism evidence="7 8">
    <name type="scientific">Sander lucioperca</name>
    <name type="common">Pike-perch</name>
    <name type="synonym">Perca lucioperca</name>
    <dbReference type="NCBI Taxonomy" id="283035"/>
    <lineage>
        <taxon>Eukaryota</taxon>
        <taxon>Metazoa</taxon>
        <taxon>Chordata</taxon>
        <taxon>Craniata</taxon>
        <taxon>Vertebrata</taxon>
        <taxon>Euteleostomi</taxon>
        <taxon>Actinopterygii</taxon>
        <taxon>Neopterygii</taxon>
        <taxon>Teleostei</taxon>
        <taxon>Neoteleostei</taxon>
        <taxon>Acanthomorphata</taxon>
        <taxon>Eupercaria</taxon>
        <taxon>Perciformes</taxon>
        <taxon>Percoidei</taxon>
        <taxon>Percidae</taxon>
        <taxon>Luciopercinae</taxon>
        <taxon>Sander</taxon>
    </lineage>
</organism>
<gene>
    <name evidence="7" type="primary">si:dkey-166k12.1</name>
</gene>
<dbReference type="GeneTree" id="ENSGT00940000164843"/>
<feature type="transmembrane region" description="Helical" evidence="5">
    <location>
        <begin position="152"/>
        <end position="172"/>
    </location>
</feature>
<feature type="transmembrane region" description="Helical" evidence="5">
    <location>
        <begin position="481"/>
        <end position="499"/>
    </location>
</feature>
<dbReference type="PROSITE" id="PS50850">
    <property type="entry name" value="MFS"/>
    <property type="match status" value="1"/>
</dbReference>
<dbReference type="PANTHER" id="PTHR24064">
    <property type="entry name" value="SOLUTE CARRIER FAMILY 22 MEMBER"/>
    <property type="match status" value="1"/>
</dbReference>
<keyword evidence="2 5" id="KW-0812">Transmembrane</keyword>
<feature type="transmembrane region" description="Helical" evidence="5">
    <location>
        <begin position="363"/>
        <end position="386"/>
    </location>
</feature>
<dbReference type="Ensembl" id="ENSSLUT00000053355.1">
    <property type="protein sequence ID" value="ENSSLUP00000051835.1"/>
    <property type="gene ID" value="ENSSLUG00000022424.1"/>
</dbReference>
<dbReference type="GO" id="GO:0022857">
    <property type="term" value="F:transmembrane transporter activity"/>
    <property type="evidence" value="ECO:0007669"/>
    <property type="project" value="InterPro"/>
</dbReference>
<feature type="transmembrane region" description="Helical" evidence="5">
    <location>
        <begin position="20"/>
        <end position="40"/>
    </location>
</feature>
<comment type="subcellular location">
    <subcellularLocation>
        <location evidence="1">Membrane</location>
        <topology evidence="1">Multi-pass membrane protein</topology>
    </subcellularLocation>
</comment>
<dbReference type="AlphaFoldDB" id="A0A8D0A9B0"/>